<dbReference type="EMBL" id="QTTQ01000010">
    <property type="protein sequence ID" value="REE82295.1"/>
    <property type="molecule type" value="Genomic_DNA"/>
</dbReference>
<sequence length="89" mass="10077">MKSLPTKTLSISRRRLLPLLGSVFLIPFFGFKNSPEKSSMLIINNEEYKTLLKPDGTIVKIKASSLKNAKIIKKNISNKSFLNWLGKKI</sequence>
<name>A0A3D9S091_9FLAO</name>
<organism evidence="1 2">
    <name type="scientific">Lutibacter oceani</name>
    <dbReference type="NCBI Taxonomy" id="1853311"/>
    <lineage>
        <taxon>Bacteria</taxon>
        <taxon>Pseudomonadati</taxon>
        <taxon>Bacteroidota</taxon>
        <taxon>Flavobacteriia</taxon>
        <taxon>Flavobacteriales</taxon>
        <taxon>Flavobacteriaceae</taxon>
        <taxon>Lutibacter</taxon>
    </lineage>
</organism>
<reference evidence="1 2" key="1">
    <citation type="submission" date="2018-08" db="EMBL/GenBank/DDBJ databases">
        <title>Genomic Encyclopedia of Type Strains, Phase III (KMG-III): the genomes of soil and plant-associated and newly described type strains.</title>
        <authorList>
            <person name="Whitman W."/>
        </authorList>
    </citation>
    <scope>NUCLEOTIDE SEQUENCE [LARGE SCALE GENOMIC DNA]</scope>
    <source>
        <strain evidence="1 2">325-5</strain>
    </source>
</reference>
<dbReference type="RefSeq" id="WP_115880332.1">
    <property type="nucleotide sequence ID" value="NZ_QTTQ01000010.1"/>
</dbReference>
<keyword evidence="2" id="KW-1185">Reference proteome</keyword>
<accession>A0A3D9S091</accession>
<evidence type="ECO:0000313" key="2">
    <source>
        <dbReference type="Proteomes" id="UP000256429"/>
    </source>
</evidence>
<comment type="caution">
    <text evidence="1">The sequence shown here is derived from an EMBL/GenBank/DDBJ whole genome shotgun (WGS) entry which is preliminary data.</text>
</comment>
<dbReference type="Proteomes" id="UP000256429">
    <property type="component" value="Unassembled WGS sequence"/>
</dbReference>
<proteinExistence type="predicted"/>
<protein>
    <submittedName>
        <fullName evidence="1">Uncharacterized protein</fullName>
    </submittedName>
</protein>
<dbReference type="AlphaFoldDB" id="A0A3D9S091"/>
<evidence type="ECO:0000313" key="1">
    <source>
        <dbReference type="EMBL" id="REE82295.1"/>
    </source>
</evidence>
<dbReference type="OrthoDB" id="1452913at2"/>
<gene>
    <name evidence="1" type="ORF">BX611_1842</name>
</gene>